<accession>A0AAV9UCX8</accession>
<evidence type="ECO:0000313" key="1">
    <source>
        <dbReference type="EMBL" id="KAK6340074.1"/>
    </source>
</evidence>
<protein>
    <submittedName>
        <fullName evidence="1">Uncharacterized protein</fullName>
    </submittedName>
</protein>
<keyword evidence="2" id="KW-1185">Reference proteome</keyword>
<sequence length="251" mass="27779">MASIQTALALDVKRLAARQDSGVQESETSTNDNTARNDWIVTGYQVYQFFNQPVLAGFSPAPLNNSTEKGSLDNLGTYTPGKLQAALQSCIDGYADHTQFCITRFAHTIDLAPDTVLSDEKAAAYRGSSAILCCRDGYSVYLTNDRTWNHPAHDVRINCWDAARIANETLTALIEPEKMRLQFSNSTTPLTDGGNSTDTTNLIARSYWSDDVSWGVSIYHRSDKTCLTDDHYNWVGRGKWADLDNPPANKP</sequence>
<dbReference type="Proteomes" id="UP001373714">
    <property type="component" value="Unassembled WGS sequence"/>
</dbReference>
<dbReference type="AlphaFoldDB" id="A0AAV9UCX8"/>
<dbReference type="EMBL" id="JAVHNS010000011">
    <property type="protein sequence ID" value="KAK6340074.1"/>
    <property type="molecule type" value="Genomic_DNA"/>
</dbReference>
<organism evidence="1 2">
    <name type="scientific">Orbilia blumenaviensis</name>
    <dbReference type="NCBI Taxonomy" id="1796055"/>
    <lineage>
        <taxon>Eukaryota</taxon>
        <taxon>Fungi</taxon>
        <taxon>Dikarya</taxon>
        <taxon>Ascomycota</taxon>
        <taxon>Pezizomycotina</taxon>
        <taxon>Orbiliomycetes</taxon>
        <taxon>Orbiliales</taxon>
        <taxon>Orbiliaceae</taxon>
        <taxon>Orbilia</taxon>
    </lineage>
</organism>
<gene>
    <name evidence="1" type="ORF">TWF730_001847</name>
</gene>
<proteinExistence type="predicted"/>
<evidence type="ECO:0000313" key="2">
    <source>
        <dbReference type="Proteomes" id="UP001373714"/>
    </source>
</evidence>
<name>A0AAV9UCX8_9PEZI</name>
<reference evidence="1 2" key="1">
    <citation type="submission" date="2019-10" db="EMBL/GenBank/DDBJ databases">
        <authorList>
            <person name="Palmer J.M."/>
        </authorList>
    </citation>
    <scope>NUCLEOTIDE SEQUENCE [LARGE SCALE GENOMIC DNA]</scope>
    <source>
        <strain evidence="1 2">TWF730</strain>
    </source>
</reference>
<comment type="caution">
    <text evidence="1">The sequence shown here is derived from an EMBL/GenBank/DDBJ whole genome shotgun (WGS) entry which is preliminary data.</text>
</comment>